<accession>A0A9K3KP21</accession>
<proteinExistence type="predicted"/>
<dbReference type="PROSITE" id="PS00958">
    <property type="entry name" value="TRANSALDOLASE_2"/>
    <property type="match status" value="1"/>
</dbReference>
<evidence type="ECO:0000256" key="2">
    <source>
        <dbReference type="RuleBase" id="RU000501"/>
    </source>
</evidence>
<dbReference type="PANTHER" id="PTHR10683">
    <property type="entry name" value="TRANSALDOLASE"/>
    <property type="match status" value="1"/>
</dbReference>
<dbReference type="Pfam" id="PF00923">
    <property type="entry name" value="TAL_FSA"/>
    <property type="match status" value="1"/>
</dbReference>
<reference evidence="3" key="2">
    <citation type="submission" date="2021-04" db="EMBL/GenBank/DDBJ databases">
        <authorList>
            <person name="Podell S."/>
        </authorList>
    </citation>
    <scope>NUCLEOTIDE SEQUENCE</scope>
    <source>
        <strain evidence="3">Hildebrandi</strain>
    </source>
</reference>
<dbReference type="GO" id="GO:0006098">
    <property type="term" value="P:pentose-phosphate shunt"/>
    <property type="evidence" value="ECO:0007669"/>
    <property type="project" value="UniProtKB-KW"/>
</dbReference>
<dbReference type="Proteomes" id="UP000693970">
    <property type="component" value="Unassembled WGS sequence"/>
</dbReference>
<keyword evidence="2" id="KW-0570">Pentose shunt</keyword>
<dbReference type="GO" id="GO:0004801">
    <property type="term" value="F:transaldolase activity"/>
    <property type="evidence" value="ECO:0007669"/>
    <property type="project" value="UniProtKB-EC"/>
</dbReference>
<evidence type="ECO:0000313" key="3">
    <source>
        <dbReference type="EMBL" id="KAG7346455.1"/>
    </source>
</evidence>
<dbReference type="AlphaFoldDB" id="A0A9K3KP21"/>
<dbReference type="InterPro" id="IPR018225">
    <property type="entry name" value="Transaldolase_AS"/>
</dbReference>
<evidence type="ECO:0000313" key="4">
    <source>
        <dbReference type="Proteomes" id="UP000693970"/>
    </source>
</evidence>
<dbReference type="GO" id="GO:0005975">
    <property type="term" value="P:carbohydrate metabolic process"/>
    <property type="evidence" value="ECO:0007669"/>
    <property type="project" value="InterPro"/>
</dbReference>
<dbReference type="EMBL" id="JAGRRH010000021">
    <property type="protein sequence ID" value="KAG7346455.1"/>
    <property type="molecule type" value="Genomic_DNA"/>
</dbReference>
<reference evidence="3" key="1">
    <citation type="journal article" date="2021" name="Sci. Rep.">
        <title>Diploid genomic architecture of Nitzschia inconspicua, an elite biomass production diatom.</title>
        <authorList>
            <person name="Oliver A."/>
            <person name="Podell S."/>
            <person name="Pinowska A."/>
            <person name="Traller J.C."/>
            <person name="Smith S.R."/>
            <person name="McClure R."/>
            <person name="Beliaev A."/>
            <person name="Bohutskyi P."/>
            <person name="Hill E.A."/>
            <person name="Rabines A."/>
            <person name="Zheng H."/>
            <person name="Allen L.Z."/>
            <person name="Kuo A."/>
            <person name="Grigoriev I.V."/>
            <person name="Allen A.E."/>
            <person name="Hazlebeck D."/>
            <person name="Allen E.E."/>
        </authorList>
    </citation>
    <scope>NUCLEOTIDE SEQUENCE</scope>
    <source>
        <strain evidence="3">Hildebrandi</strain>
    </source>
</reference>
<protein>
    <recommendedName>
        <fullName evidence="2">Transaldolase</fullName>
        <ecNumber evidence="2">2.2.1.2</ecNumber>
    </recommendedName>
</protein>
<gene>
    <name evidence="3" type="ORF">IV203_005523</name>
</gene>
<name>A0A9K3KP21_9STRA</name>
<evidence type="ECO:0000256" key="1">
    <source>
        <dbReference type="ARBA" id="ARBA00023270"/>
    </source>
</evidence>
<dbReference type="EC" id="2.2.1.2" evidence="2"/>
<comment type="function">
    <text evidence="2">Catalyzes the rate-limiting step of the non-oxidative phase in the pentose phosphate pathway. Catalyzes the reversible conversion of sedheptulose-7-phosphate and D-glyceraldehyde 3-phosphate into erythrose-4-phosphate and beta-D-fructose 6-phosphate.</text>
</comment>
<keyword evidence="2" id="KW-0808">Transferase</keyword>
<dbReference type="OrthoDB" id="2015515at2759"/>
<sequence>MLFTVMIEVKKDQQDIHGNINLHNHHPKKYLLSHPTSPLSLYVCIGHCLNLPITVHSKSFFIMQMKAFSLFPASMVALSCNAFAPKSVLRPSVIIGRSSSTTSLGVSTATATALEELSKMTTISIDSGDLDVVARYAKTGLVTDATTNPLFVSQAGANGDKRYSDMVFDAIMYAKEKMGGGDSPLADFEPEIDLAMDKLAVNLGAKLTEMVPGRVSTEVDIRLSYDTGASVQRARNIIKMYEEMGIDRSRILIKLAGTWEGIQAARILERENIQCNITLIFSFLQAAAAAQAGAYLVSPFPGRILDWHRTKSGKDSFHPTADPGVLQVKRMYAYFKKYGYKTICMPSSWRPSRGTGAVGSDIDEILALAGVDEMTIPPSLLESLLQRDAGDVVRECEANIDAATCCDPDFTLDEATYRAYWETDTCGKEKLDEGIDSFTRSTLELREILYNKFAEG</sequence>
<comment type="catalytic activity">
    <reaction evidence="2">
        <text>D-sedoheptulose 7-phosphate + D-glyceraldehyde 3-phosphate = D-erythrose 4-phosphate + beta-D-fructose 6-phosphate</text>
        <dbReference type="Rhea" id="RHEA:17053"/>
        <dbReference type="ChEBI" id="CHEBI:16897"/>
        <dbReference type="ChEBI" id="CHEBI:57483"/>
        <dbReference type="ChEBI" id="CHEBI:57634"/>
        <dbReference type="ChEBI" id="CHEBI:59776"/>
        <dbReference type="EC" id="2.2.1.2"/>
    </reaction>
</comment>
<comment type="pathway">
    <text evidence="2">Carbohydrate degradation; pentose phosphate pathway; D-glyceraldehyde 3-phosphate and beta-D-fructose 6-phosphate from D-ribose 5-phosphate and D-xylulose 5-phosphate (non-oxidative stage): step 2/3.</text>
</comment>
<dbReference type="PANTHER" id="PTHR10683:SF18">
    <property type="entry name" value="TRANSALDOLASE"/>
    <property type="match status" value="1"/>
</dbReference>
<organism evidence="3 4">
    <name type="scientific">Nitzschia inconspicua</name>
    <dbReference type="NCBI Taxonomy" id="303405"/>
    <lineage>
        <taxon>Eukaryota</taxon>
        <taxon>Sar</taxon>
        <taxon>Stramenopiles</taxon>
        <taxon>Ochrophyta</taxon>
        <taxon>Bacillariophyta</taxon>
        <taxon>Bacillariophyceae</taxon>
        <taxon>Bacillariophycidae</taxon>
        <taxon>Bacillariales</taxon>
        <taxon>Bacillariaceae</taxon>
        <taxon>Nitzschia</taxon>
    </lineage>
</organism>
<keyword evidence="4" id="KW-1185">Reference proteome</keyword>
<dbReference type="InterPro" id="IPR001585">
    <property type="entry name" value="TAL/FSA"/>
</dbReference>
<keyword evidence="1" id="KW-0704">Schiff base</keyword>
<comment type="caution">
    <text evidence="3">The sequence shown here is derived from an EMBL/GenBank/DDBJ whole genome shotgun (WGS) entry which is preliminary data.</text>
</comment>